<evidence type="ECO:0000313" key="2">
    <source>
        <dbReference type="Proteomes" id="UP000271868"/>
    </source>
</evidence>
<proteinExistence type="predicted"/>
<keyword evidence="2" id="KW-1185">Reference proteome</keyword>
<name>A0AAX1WQ31_9BURK</name>
<comment type="caution">
    <text evidence="1">The sequence shown here is derived from an EMBL/GenBank/DDBJ whole genome shotgun (WGS) entry which is preliminary data.</text>
</comment>
<dbReference type="EMBL" id="RJVL01000008">
    <property type="protein sequence ID" value="ROR39589.1"/>
    <property type="molecule type" value="Genomic_DNA"/>
</dbReference>
<sequence length="81" mass="8637">MPNGILERMQIHMTQAASSFLQEAQRLEAFTRIALGLGAKTQGDACILVRQSEISFEGGFTGAHCCALLAQEIGQQQAAGD</sequence>
<organism evidence="1 2">
    <name type="scientific">Diaphorobacter nitroreducens</name>
    <dbReference type="NCBI Taxonomy" id="164759"/>
    <lineage>
        <taxon>Bacteria</taxon>
        <taxon>Pseudomonadati</taxon>
        <taxon>Pseudomonadota</taxon>
        <taxon>Betaproteobacteria</taxon>
        <taxon>Burkholderiales</taxon>
        <taxon>Comamonadaceae</taxon>
        <taxon>Diaphorobacter</taxon>
    </lineage>
</organism>
<gene>
    <name evidence="1" type="ORF">EDC60_3077</name>
</gene>
<evidence type="ECO:0000313" key="1">
    <source>
        <dbReference type="EMBL" id="ROR39589.1"/>
    </source>
</evidence>
<protein>
    <submittedName>
        <fullName evidence="1">Uncharacterized protein</fullName>
    </submittedName>
</protein>
<dbReference type="Proteomes" id="UP000271868">
    <property type="component" value="Unassembled WGS sequence"/>
</dbReference>
<reference evidence="1 2" key="1">
    <citation type="submission" date="2018-11" db="EMBL/GenBank/DDBJ databases">
        <title>Genomic Encyclopedia of Type Strains, Phase IV (KMG-IV): sequencing the most valuable type-strain genomes for metagenomic binning, comparative biology and taxonomic classification.</title>
        <authorList>
            <person name="Goeker M."/>
        </authorList>
    </citation>
    <scope>NUCLEOTIDE SEQUENCE [LARGE SCALE GENOMIC DNA]</scope>
    <source>
        <strain evidence="1 2">DSM 15985</strain>
    </source>
</reference>
<dbReference type="AlphaFoldDB" id="A0AAX1WQ31"/>
<accession>A0AAX1WQ31</accession>